<evidence type="ECO:0000313" key="2">
    <source>
        <dbReference type="Proteomes" id="UP000284333"/>
    </source>
</evidence>
<protein>
    <submittedName>
        <fullName evidence="1">Pyridoxamine 5'-phosphate oxidase</fullName>
    </submittedName>
</protein>
<accession>A0A3S3BM59</accession>
<comment type="caution">
    <text evidence="1">The sequence shown here is derived from an EMBL/GenBank/DDBJ whole genome shotgun (WGS) entry which is preliminary data.</text>
</comment>
<dbReference type="EMBL" id="RKLN01000002">
    <property type="protein sequence ID" value="RVW04535.1"/>
    <property type="molecule type" value="Genomic_DNA"/>
</dbReference>
<dbReference type="RefSeq" id="WP_127946232.1">
    <property type="nucleotide sequence ID" value="NZ_RKLN01000002.1"/>
</dbReference>
<dbReference type="Gene3D" id="2.30.110.10">
    <property type="entry name" value="Electron Transport, Fmn-binding Protein, Chain A"/>
    <property type="match status" value="1"/>
</dbReference>
<sequence length="148" mass="17081">MTSMTREEREAFLTDVRIGVLSINEDNRGPLSVPIWYYYNPGRDLWLTAGENTRKGRLLSRAKRIGFCVQCEIPPYRYVSMEGPFTIESDDPDSILADTLRLAHRYLGTEGGDAYYAAQKEYFVRSGPIRLRLQPEHWLTFDASKPRT</sequence>
<dbReference type="AlphaFoldDB" id="A0A3S3BM59"/>
<dbReference type="SUPFAM" id="SSF50475">
    <property type="entry name" value="FMN-binding split barrel"/>
    <property type="match status" value="1"/>
</dbReference>
<reference evidence="1 2" key="1">
    <citation type="submission" date="2018-11" db="EMBL/GenBank/DDBJ databases">
        <title>Rhodococcus spongicola sp. nov. and Rhodococcus xishaensis sp. nov. from marine sponges.</title>
        <authorList>
            <person name="Li L."/>
            <person name="Lin H.W."/>
        </authorList>
    </citation>
    <scope>NUCLEOTIDE SEQUENCE [LARGE SCALE GENOMIC DNA]</scope>
    <source>
        <strain evidence="1 2">LHW50502</strain>
    </source>
</reference>
<proteinExistence type="predicted"/>
<dbReference type="OrthoDB" id="5242787at2"/>
<organism evidence="1 2">
    <name type="scientific">Rhodococcus spongiicola</name>
    <dbReference type="NCBI Taxonomy" id="2487352"/>
    <lineage>
        <taxon>Bacteria</taxon>
        <taxon>Bacillati</taxon>
        <taxon>Actinomycetota</taxon>
        <taxon>Actinomycetes</taxon>
        <taxon>Mycobacteriales</taxon>
        <taxon>Nocardiaceae</taxon>
        <taxon>Rhodococcus</taxon>
    </lineage>
</organism>
<keyword evidence="2" id="KW-1185">Reference proteome</keyword>
<evidence type="ECO:0000313" key="1">
    <source>
        <dbReference type="EMBL" id="RVW04535.1"/>
    </source>
</evidence>
<dbReference type="InterPro" id="IPR012349">
    <property type="entry name" value="Split_barrel_FMN-bd"/>
</dbReference>
<dbReference type="Proteomes" id="UP000284333">
    <property type="component" value="Unassembled WGS sequence"/>
</dbReference>
<gene>
    <name evidence="1" type="ORF">EF834_05545</name>
</gene>
<name>A0A3S3BM59_9NOCA</name>